<accession>A0A2G9ZJK5</accession>
<name>A0A2G9ZJK5_9BACT</name>
<dbReference type="EMBL" id="PCSD01000113">
    <property type="protein sequence ID" value="PIP33356.1"/>
    <property type="molecule type" value="Genomic_DNA"/>
</dbReference>
<keyword evidence="1" id="KW-0472">Membrane</keyword>
<gene>
    <name evidence="2" type="ORF">COX22_04790</name>
</gene>
<evidence type="ECO:0000313" key="2">
    <source>
        <dbReference type="EMBL" id="PIP33356.1"/>
    </source>
</evidence>
<keyword evidence="1" id="KW-0812">Transmembrane</keyword>
<comment type="caution">
    <text evidence="2">The sequence shown here is derived from an EMBL/GenBank/DDBJ whole genome shotgun (WGS) entry which is preliminary data.</text>
</comment>
<organism evidence="2 3">
    <name type="scientific">Candidatus Falkowbacteria bacterium CG23_combo_of_CG06-09_8_20_14_all_49_15</name>
    <dbReference type="NCBI Taxonomy" id="1974572"/>
    <lineage>
        <taxon>Bacteria</taxon>
        <taxon>Candidatus Falkowiibacteriota</taxon>
    </lineage>
</organism>
<evidence type="ECO:0000256" key="1">
    <source>
        <dbReference type="SAM" id="Phobius"/>
    </source>
</evidence>
<proteinExistence type="predicted"/>
<dbReference type="Proteomes" id="UP000230729">
    <property type="component" value="Unassembled WGS sequence"/>
</dbReference>
<sequence>MQQQNAPKNIAIFMIMATIIVSGIILGFLYSLLPEHHPQKNQQACENAGGDWSTEEKICLLSYKETGEICTDGGQCVSGICSPPILTAAQKINLATGPLENISGTCYPDDAATGCVAQVQKGTVSKESLCLDYQ</sequence>
<protein>
    <submittedName>
        <fullName evidence="2">Uncharacterized protein</fullName>
    </submittedName>
</protein>
<evidence type="ECO:0000313" key="3">
    <source>
        <dbReference type="Proteomes" id="UP000230729"/>
    </source>
</evidence>
<keyword evidence="1" id="KW-1133">Transmembrane helix</keyword>
<reference evidence="2 3" key="1">
    <citation type="submission" date="2017-09" db="EMBL/GenBank/DDBJ databases">
        <title>Depth-based differentiation of microbial function through sediment-hosted aquifers and enrichment of novel symbionts in the deep terrestrial subsurface.</title>
        <authorList>
            <person name="Probst A.J."/>
            <person name="Ladd B."/>
            <person name="Jarett J.K."/>
            <person name="Geller-Mcgrath D.E."/>
            <person name="Sieber C.M."/>
            <person name="Emerson J.B."/>
            <person name="Anantharaman K."/>
            <person name="Thomas B.C."/>
            <person name="Malmstrom R."/>
            <person name="Stieglmeier M."/>
            <person name="Klingl A."/>
            <person name="Woyke T."/>
            <person name="Ryan C.M."/>
            <person name="Banfield J.F."/>
        </authorList>
    </citation>
    <scope>NUCLEOTIDE SEQUENCE [LARGE SCALE GENOMIC DNA]</scope>
    <source>
        <strain evidence="2">CG23_combo_of_CG06-09_8_20_14_all_49_15</strain>
    </source>
</reference>
<feature type="transmembrane region" description="Helical" evidence="1">
    <location>
        <begin position="12"/>
        <end position="33"/>
    </location>
</feature>
<dbReference type="AlphaFoldDB" id="A0A2G9ZJK5"/>